<dbReference type="EMBL" id="JADXDR010000033">
    <property type="protein sequence ID" value="KAI7844059.1"/>
    <property type="molecule type" value="Genomic_DNA"/>
</dbReference>
<feature type="transmembrane region" description="Helical" evidence="1">
    <location>
        <begin position="188"/>
        <end position="206"/>
    </location>
</feature>
<comment type="caution">
    <text evidence="2">The sequence shown here is derived from an EMBL/GenBank/DDBJ whole genome shotgun (WGS) entry which is preliminary data.</text>
</comment>
<accession>A0AAD5DX61</accession>
<gene>
    <name evidence="2" type="ORF">COHA_002203</name>
</gene>
<sequence>MKQLLSPAAQQQLAADQGFPGGSFEAGLRLYKAAVRTGDPDSIEELLTSFHANKAQRRLQLQLQEAANQGQSSLHEDDGLADIGSINGFACPASAMNTIFADLEQTHPPFYARLAHLRHVSSQQSMLVRATAPPVAVGGLYSHVSVAKQVGGRLAAALEEKAARKAAKSEGTTKQAPKRLARAAASRAVAVGVATVAVGAAAAAGANRPF</sequence>
<proteinExistence type="predicted"/>
<evidence type="ECO:0000256" key="1">
    <source>
        <dbReference type="SAM" id="Phobius"/>
    </source>
</evidence>
<keyword evidence="1" id="KW-1133">Transmembrane helix</keyword>
<dbReference type="Proteomes" id="UP001205105">
    <property type="component" value="Unassembled WGS sequence"/>
</dbReference>
<name>A0AAD5DX61_9CHLO</name>
<keyword evidence="1" id="KW-0472">Membrane</keyword>
<evidence type="ECO:0000313" key="3">
    <source>
        <dbReference type="Proteomes" id="UP001205105"/>
    </source>
</evidence>
<organism evidence="2 3">
    <name type="scientific">Chlorella ohadii</name>
    <dbReference type="NCBI Taxonomy" id="2649997"/>
    <lineage>
        <taxon>Eukaryota</taxon>
        <taxon>Viridiplantae</taxon>
        <taxon>Chlorophyta</taxon>
        <taxon>core chlorophytes</taxon>
        <taxon>Trebouxiophyceae</taxon>
        <taxon>Chlorellales</taxon>
        <taxon>Chlorellaceae</taxon>
        <taxon>Chlorella clade</taxon>
        <taxon>Chlorella</taxon>
    </lineage>
</organism>
<protein>
    <submittedName>
        <fullName evidence="2">Uncharacterized protein</fullName>
    </submittedName>
</protein>
<dbReference type="AlphaFoldDB" id="A0AAD5DX61"/>
<keyword evidence="1" id="KW-0812">Transmembrane</keyword>
<keyword evidence="3" id="KW-1185">Reference proteome</keyword>
<evidence type="ECO:0000313" key="2">
    <source>
        <dbReference type="EMBL" id="KAI7844059.1"/>
    </source>
</evidence>
<reference evidence="2" key="1">
    <citation type="submission" date="2020-11" db="EMBL/GenBank/DDBJ databases">
        <title>Chlorella ohadii genome sequencing and assembly.</title>
        <authorList>
            <person name="Murik O."/>
            <person name="Treves H."/>
            <person name="Kedem I."/>
            <person name="Shotland Y."/>
            <person name="Kaplan A."/>
        </authorList>
    </citation>
    <scope>NUCLEOTIDE SEQUENCE</scope>
    <source>
        <strain evidence="2">1</strain>
    </source>
</reference>